<reference evidence="2" key="1">
    <citation type="submission" date="2020-10" db="EMBL/GenBank/DDBJ databases">
        <title>The Whole-Genome Sequence of Metschnikowia persimmonesis, a Novel Endophytic Yeast Species Isolated from Medicinal Plant Diospyros kaki Thumb.</title>
        <authorList>
            <person name="Rahmat E."/>
            <person name="Kang Y."/>
        </authorList>
    </citation>
    <scope>NUCLEOTIDE SEQUENCE</scope>
    <source>
        <strain evidence="2">KIOM G15050</strain>
    </source>
</reference>
<evidence type="ECO:0000256" key="1">
    <source>
        <dbReference type="SAM" id="MobiDB-lite"/>
    </source>
</evidence>
<protein>
    <submittedName>
        <fullName evidence="2">Uncharacterized protein</fullName>
    </submittedName>
</protein>
<sequence>MDVSSPLDDDNSPAQGGSTELFSEEHSSGIPRVDDIQDVLALPDIRKAQILSNAALYHKLLAQCSSGLDPISLLDRRKNIT</sequence>
<gene>
    <name evidence="2" type="ORF">HF325_004721</name>
</gene>
<evidence type="ECO:0000313" key="2">
    <source>
        <dbReference type="EMBL" id="KAF8000932.1"/>
    </source>
</evidence>
<feature type="region of interest" description="Disordered" evidence="1">
    <location>
        <begin position="1"/>
        <end position="29"/>
    </location>
</feature>
<evidence type="ECO:0000313" key="3">
    <source>
        <dbReference type="Proteomes" id="UP000649328"/>
    </source>
</evidence>
<accession>A0A8H7GQ03</accession>
<keyword evidence="3" id="KW-1185">Reference proteome</keyword>
<name>A0A8H7GQ03_9ASCO</name>
<dbReference type="EMBL" id="JACBPP010000006">
    <property type="protein sequence ID" value="KAF8000932.1"/>
    <property type="molecule type" value="Genomic_DNA"/>
</dbReference>
<comment type="caution">
    <text evidence="2">The sequence shown here is derived from an EMBL/GenBank/DDBJ whole genome shotgun (WGS) entry which is preliminary data.</text>
</comment>
<dbReference type="Proteomes" id="UP000649328">
    <property type="component" value="Unassembled WGS sequence"/>
</dbReference>
<organism evidence="2 3">
    <name type="scientific">Metschnikowia pulcherrima</name>
    <dbReference type="NCBI Taxonomy" id="27326"/>
    <lineage>
        <taxon>Eukaryota</taxon>
        <taxon>Fungi</taxon>
        <taxon>Dikarya</taxon>
        <taxon>Ascomycota</taxon>
        <taxon>Saccharomycotina</taxon>
        <taxon>Pichiomycetes</taxon>
        <taxon>Metschnikowiaceae</taxon>
        <taxon>Metschnikowia</taxon>
    </lineage>
</organism>
<proteinExistence type="predicted"/>
<feature type="compositionally biased region" description="Polar residues" evidence="1">
    <location>
        <begin position="12"/>
        <end position="21"/>
    </location>
</feature>
<dbReference type="AlphaFoldDB" id="A0A8H7GQ03"/>